<dbReference type="RefSeq" id="WP_067227399.1">
    <property type="nucleotide sequence ID" value="NZ_CP014145.1"/>
</dbReference>
<dbReference type="PROSITE" id="PS50977">
    <property type="entry name" value="HTH_TETR_2"/>
    <property type="match status" value="1"/>
</dbReference>
<feature type="domain" description="HTH tetR-type" evidence="3">
    <location>
        <begin position="28"/>
        <end position="88"/>
    </location>
</feature>
<name>A0A120I0B4_9MICO</name>
<evidence type="ECO:0000313" key="4">
    <source>
        <dbReference type="EMBL" id="AMB58697.1"/>
    </source>
</evidence>
<dbReference type="PRINTS" id="PR00455">
    <property type="entry name" value="HTHTETR"/>
</dbReference>
<evidence type="ECO:0000313" key="5">
    <source>
        <dbReference type="Proteomes" id="UP000058305"/>
    </source>
</evidence>
<evidence type="ECO:0000259" key="3">
    <source>
        <dbReference type="PROSITE" id="PS50977"/>
    </source>
</evidence>
<protein>
    <recommendedName>
        <fullName evidence="3">HTH tetR-type domain-containing protein</fullName>
    </recommendedName>
</protein>
<sequence length="230" mass="25114">MPLAKLAGVGDLGAGRAVRTEPIQQRSAERLDALLDSAAYVVDQVGFDRITTAMIADHAGASIGTVYRYFPDRVAVLSALRDRSMMRFRARVAFDIQDSSPQNWWQAVDLAISAFVDLYRTEPGFHIVHFTERQSVAGGPAAHTDEDPEVVAHAGEDSFPVRLAAVLSEEFGLDGGPELLFRLEVAIEIADGLLSRAFRDDPDGDSRFIAECRSVAHGYLVSYYGGPEKD</sequence>
<reference evidence="5" key="2">
    <citation type="submission" date="2016-01" db="EMBL/GenBank/DDBJ databases">
        <title>First complete genome sequence of a species in the genus Microterricola, an extremophilic cold active enzyme producing strain ERGS5:02 isolated from Sikkim Himalaya.</title>
        <authorList>
            <person name="Kumar R."/>
            <person name="Singh D."/>
            <person name="Swarnkar M.K."/>
        </authorList>
    </citation>
    <scope>NUCLEOTIDE SEQUENCE [LARGE SCALE GENOMIC DNA]</scope>
    <source>
        <strain evidence="5">ERGS5:02</strain>
    </source>
</reference>
<evidence type="ECO:0000256" key="2">
    <source>
        <dbReference type="PROSITE-ProRule" id="PRU00335"/>
    </source>
</evidence>
<feature type="DNA-binding region" description="H-T-H motif" evidence="2">
    <location>
        <begin position="51"/>
        <end position="70"/>
    </location>
</feature>
<keyword evidence="5" id="KW-1185">Reference proteome</keyword>
<gene>
    <name evidence="4" type="ORF">AWU67_07285</name>
</gene>
<dbReference type="InterPro" id="IPR041674">
    <property type="entry name" value="TetR_C_22"/>
</dbReference>
<dbReference type="Pfam" id="PF17928">
    <property type="entry name" value="TetR_C_22"/>
    <property type="match status" value="1"/>
</dbReference>
<accession>A0A120I0B4</accession>
<dbReference type="Pfam" id="PF00440">
    <property type="entry name" value="TetR_N"/>
    <property type="match status" value="1"/>
</dbReference>
<dbReference type="SUPFAM" id="SSF46689">
    <property type="entry name" value="Homeodomain-like"/>
    <property type="match status" value="1"/>
</dbReference>
<organism evidence="4 5">
    <name type="scientific">Microterricola viridarii</name>
    <dbReference type="NCBI Taxonomy" id="412690"/>
    <lineage>
        <taxon>Bacteria</taxon>
        <taxon>Bacillati</taxon>
        <taxon>Actinomycetota</taxon>
        <taxon>Actinomycetes</taxon>
        <taxon>Micrococcales</taxon>
        <taxon>Microbacteriaceae</taxon>
        <taxon>Microterricola</taxon>
    </lineage>
</organism>
<dbReference type="InterPro" id="IPR001647">
    <property type="entry name" value="HTH_TetR"/>
</dbReference>
<evidence type="ECO:0000256" key="1">
    <source>
        <dbReference type="ARBA" id="ARBA00023125"/>
    </source>
</evidence>
<dbReference type="GO" id="GO:0003677">
    <property type="term" value="F:DNA binding"/>
    <property type="evidence" value="ECO:0007669"/>
    <property type="project" value="UniProtKB-UniRule"/>
</dbReference>
<dbReference type="AlphaFoldDB" id="A0A120I0B4"/>
<dbReference type="Proteomes" id="UP000058305">
    <property type="component" value="Chromosome"/>
</dbReference>
<reference evidence="4 5" key="1">
    <citation type="journal article" date="2016" name="J. Biotechnol.">
        <title>First complete genome sequence of a species in the genus Microterricola, an extremophilic cold active enzyme producing bacterial strain ERGS5:02 isolated from Sikkim Himalaya.</title>
        <authorList>
            <person name="Himanshu"/>
            <person name="Swarnkar M.K."/>
            <person name="Singh D."/>
            <person name="Kumar R."/>
        </authorList>
    </citation>
    <scope>NUCLEOTIDE SEQUENCE [LARGE SCALE GENOMIC DNA]</scope>
    <source>
        <strain evidence="4 5">ERGS5:02</strain>
    </source>
</reference>
<dbReference type="InterPro" id="IPR009057">
    <property type="entry name" value="Homeodomain-like_sf"/>
</dbReference>
<keyword evidence="1 2" id="KW-0238">DNA-binding</keyword>
<dbReference type="Gene3D" id="1.10.357.10">
    <property type="entry name" value="Tetracycline Repressor, domain 2"/>
    <property type="match status" value="1"/>
</dbReference>
<dbReference type="KEGG" id="mvd:AWU67_07285"/>
<dbReference type="OrthoDB" id="9816320at2"/>
<proteinExistence type="predicted"/>
<dbReference type="EMBL" id="CP014145">
    <property type="protein sequence ID" value="AMB58697.1"/>
    <property type="molecule type" value="Genomic_DNA"/>
</dbReference>